<reference evidence="1" key="1">
    <citation type="submission" date="2014-09" db="EMBL/GenBank/DDBJ databases">
        <authorList>
            <person name="Magalhaes I.L.F."/>
            <person name="Oliveira U."/>
            <person name="Santos F.R."/>
            <person name="Vidigal T.H.D.A."/>
            <person name="Brescovit A.D."/>
            <person name="Santos A.J."/>
        </authorList>
    </citation>
    <scope>NUCLEOTIDE SEQUENCE</scope>
    <source>
        <tissue evidence="1">Shoot tissue taken approximately 20 cm above the soil surface</tissue>
    </source>
</reference>
<protein>
    <submittedName>
        <fullName evidence="1">Uncharacterized protein</fullName>
    </submittedName>
</protein>
<accession>A0A0A9BAF4</accession>
<evidence type="ECO:0000313" key="1">
    <source>
        <dbReference type="EMBL" id="JAD59108.1"/>
    </source>
</evidence>
<organism evidence="1">
    <name type="scientific">Arundo donax</name>
    <name type="common">Giant reed</name>
    <name type="synonym">Donax arundinaceus</name>
    <dbReference type="NCBI Taxonomy" id="35708"/>
    <lineage>
        <taxon>Eukaryota</taxon>
        <taxon>Viridiplantae</taxon>
        <taxon>Streptophyta</taxon>
        <taxon>Embryophyta</taxon>
        <taxon>Tracheophyta</taxon>
        <taxon>Spermatophyta</taxon>
        <taxon>Magnoliopsida</taxon>
        <taxon>Liliopsida</taxon>
        <taxon>Poales</taxon>
        <taxon>Poaceae</taxon>
        <taxon>PACMAD clade</taxon>
        <taxon>Arundinoideae</taxon>
        <taxon>Arundineae</taxon>
        <taxon>Arundo</taxon>
    </lineage>
</organism>
<name>A0A0A9BAF4_ARUDO</name>
<proteinExistence type="predicted"/>
<sequence>MQLKAYSLPPLMQELQTAGGAELGRVVGDPELGAFSIEGKARVQFSNLQSAAYRPPPS</sequence>
<dbReference type="EMBL" id="GBRH01238787">
    <property type="protein sequence ID" value="JAD59108.1"/>
    <property type="molecule type" value="Transcribed_RNA"/>
</dbReference>
<dbReference type="AlphaFoldDB" id="A0A0A9BAF4"/>
<reference evidence="1" key="2">
    <citation type="journal article" date="2015" name="Data Brief">
        <title>Shoot transcriptome of the giant reed, Arundo donax.</title>
        <authorList>
            <person name="Barrero R.A."/>
            <person name="Guerrero F.D."/>
            <person name="Moolhuijzen P."/>
            <person name="Goolsby J.A."/>
            <person name="Tidwell J."/>
            <person name="Bellgard S.E."/>
            <person name="Bellgard M.I."/>
        </authorList>
    </citation>
    <scope>NUCLEOTIDE SEQUENCE</scope>
    <source>
        <tissue evidence="1">Shoot tissue taken approximately 20 cm above the soil surface</tissue>
    </source>
</reference>